<gene>
    <name evidence="2" type="ORF">EQG66_05225</name>
</gene>
<feature type="transmembrane region" description="Helical" evidence="1">
    <location>
        <begin position="352"/>
        <end position="373"/>
    </location>
</feature>
<dbReference type="EMBL" id="SBKP01000003">
    <property type="protein sequence ID" value="RXR29937.1"/>
    <property type="molecule type" value="Genomic_DNA"/>
</dbReference>
<feature type="transmembrane region" description="Helical" evidence="1">
    <location>
        <begin position="385"/>
        <end position="402"/>
    </location>
</feature>
<accession>A0A4Q1KJR9</accession>
<feature type="transmembrane region" description="Helical" evidence="1">
    <location>
        <begin position="49"/>
        <end position="72"/>
    </location>
</feature>
<evidence type="ECO:0000256" key="1">
    <source>
        <dbReference type="SAM" id="Phobius"/>
    </source>
</evidence>
<dbReference type="RefSeq" id="WP_129403475.1">
    <property type="nucleotide sequence ID" value="NZ_SBKP01000003.1"/>
</dbReference>
<dbReference type="OrthoDB" id="7462992at2"/>
<feature type="transmembrane region" description="Helical" evidence="1">
    <location>
        <begin position="99"/>
        <end position="121"/>
    </location>
</feature>
<evidence type="ECO:0008006" key="4">
    <source>
        <dbReference type="Google" id="ProtNLM"/>
    </source>
</evidence>
<evidence type="ECO:0000313" key="2">
    <source>
        <dbReference type="EMBL" id="RXR29937.1"/>
    </source>
</evidence>
<keyword evidence="1" id="KW-0472">Membrane</keyword>
<sequence>MVRTLVAAGERSAGVLTLAKLTSVALSMVWGFAVTYVFVRVLPGDEFRAFLLLIAFNNFTISAEFGITNVIYSRLRRYWLGRGEDEGEPSDFRHEEIGVLFLFLASLIGIGGCVVAGAMLLGAIRTAMPDVFLIFFFGSALNILLLLAKRALAAVDRNLVWELADIARRLLGLGALFAVLGGVSLMVSVSALLAINVAGAALGIALIHRRAGMRMADWLAWRRGGGHVRRTYLRDIGASAALTISEVAAYNSPYFLIAALTHDTRLLLLFDFTFKIIRAVGTTIRATIEGVLPALTRSWFVHDTQSFGRRLRRALWVALGIALSAGALLMVAGQSVFAHLYDGKAALTLAELALLSLLLVALSLMCVSVYVQGALGRFGPLLRQSLPFLAASVASVPLALWLGGTPRADDVPFMSLYALCFIGAAGLHIVAMRRLKQATP</sequence>
<reference evidence="3" key="1">
    <citation type="submission" date="2019-01" db="EMBL/GenBank/DDBJ databases">
        <title>Cytophagaceae bacterium strain CAR-16.</title>
        <authorList>
            <person name="Chen W.-M."/>
        </authorList>
    </citation>
    <scope>NUCLEOTIDE SEQUENCE [LARGE SCALE GENOMIC DNA]</scope>
    <source>
        <strain evidence="3">CHR27</strain>
    </source>
</reference>
<name>A0A4Q1KJR9_9SPHN</name>
<feature type="transmembrane region" description="Helical" evidence="1">
    <location>
        <begin position="185"/>
        <end position="207"/>
    </location>
</feature>
<dbReference type="Proteomes" id="UP000290958">
    <property type="component" value="Unassembled WGS sequence"/>
</dbReference>
<keyword evidence="1" id="KW-0812">Transmembrane</keyword>
<feature type="transmembrane region" description="Helical" evidence="1">
    <location>
        <begin position="414"/>
        <end position="432"/>
    </location>
</feature>
<protein>
    <recommendedName>
        <fullName evidence="4">Lipopolysaccharide biosynthesis protein</fullName>
    </recommendedName>
</protein>
<dbReference type="AlphaFoldDB" id="A0A4Q1KJR9"/>
<feature type="transmembrane region" description="Helical" evidence="1">
    <location>
        <begin position="314"/>
        <end position="332"/>
    </location>
</feature>
<keyword evidence="3" id="KW-1185">Reference proteome</keyword>
<evidence type="ECO:0000313" key="3">
    <source>
        <dbReference type="Proteomes" id="UP000290958"/>
    </source>
</evidence>
<keyword evidence="1" id="KW-1133">Transmembrane helix</keyword>
<feature type="transmembrane region" description="Helical" evidence="1">
    <location>
        <begin position="127"/>
        <end position="147"/>
    </location>
</feature>
<organism evidence="2 3">
    <name type="scientific">Sphingobium fluviale</name>
    <dbReference type="NCBI Taxonomy" id="2506423"/>
    <lineage>
        <taxon>Bacteria</taxon>
        <taxon>Pseudomonadati</taxon>
        <taxon>Pseudomonadota</taxon>
        <taxon>Alphaproteobacteria</taxon>
        <taxon>Sphingomonadales</taxon>
        <taxon>Sphingomonadaceae</taxon>
        <taxon>Sphingobium</taxon>
    </lineage>
</organism>
<proteinExistence type="predicted"/>
<comment type="caution">
    <text evidence="2">The sequence shown here is derived from an EMBL/GenBank/DDBJ whole genome shotgun (WGS) entry which is preliminary data.</text>
</comment>
<feature type="transmembrane region" description="Helical" evidence="1">
    <location>
        <begin position="21"/>
        <end position="43"/>
    </location>
</feature>